<reference evidence="1 2" key="2">
    <citation type="journal article" date="2022" name="Mol. Ecol. Resour.">
        <title>The genomes of chicory, endive, great burdock and yacon provide insights into Asteraceae paleo-polyploidization history and plant inulin production.</title>
        <authorList>
            <person name="Fan W."/>
            <person name="Wang S."/>
            <person name="Wang H."/>
            <person name="Wang A."/>
            <person name="Jiang F."/>
            <person name="Liu H."/>
            <person name="Zhao H."/>
            <person name="Xu D."/>
            <person name="Zhang Y."/>
        </authorList>
    </citation>
    <scope>NUCLEOTIDE SEQUENCE [LARGE SCALE GENOMIC DNA]</scope>
    <source>
        <strain evidence="2">cv. Punajuju</strain>
        <tissue evidence="1">Leaves</tissue>
    </source>
</reference>
<name>A0ACB9H2F8_CICIN</name>
<dbReference type="EMBL" id="CM042009">
    <property type="protein sequence ID" value="KAI3789162.1"/>
    <property type="molecule type" value="Genomic_DNA"/>
</dbReference>
<accession>A0ACB9H2F8</accession>
<proteinExistence type="predicted"/>
<comment type="caution">
    <text evidence="1">The sequence shown here is derived from an EMBL/GenBank/DDBJ whole genome shotgun (WGS) entry which is preliminary data.</text>
</comment>
<gene>
    <name evidence="1" type="ORF">L2E82_01951</name>
</gene>
<keyword evidence="2" id="KW-1185">Reference proteome</keyword>
<dbReference type="Proteomes" id="UP001055811">
    <property type="component" value="Linkage Group LG01"/>
</dbReference>
<sequence length="190" mass="21406">MIMAMGAATIMAMSGGLVDSQVPNWEDVNGISTDSLSEDEEKTIKVVYEQMKDRFLFFILILIIKVEGTFPDGTKLITDPVSCKNGNREMALHGSFLPVPSFEKFPVIECCKIPGELIFRYGYILLNSGREAVVLKVGSHYHFIEVNPSLIFDRRKAYGMRLNIPAGTARFEVWFAERNKKTYNILKSGL</sequence>
<protein>
    <submittedName>
        <fullName evidence="1">Uncharacterized protein</fullName>
    </submittedName>
</protein>
<reference evidence="2" key="1">
    <citation type="journal article" date="2022" name="Mol. Ecol. Resour.">
        <title>The genomes of chicory, endive, great burdock and yacon provide insights into Asteraceae palaeo-polyploidization history and plant inulin production.</title>
        <authorList>
            <person name="Fan W."/>
            <person name="Wang S."/>
            <person name="Wang H."/>
            <person name="Wang A."/>
            <person name="Jiang F."/>
            <person name="Liu H."/>
            <person name="Zhao H."/>
            <person name="Xu D."/>
            <person name="Zhang Y."/>
        </authorList>
    </citation>
    <scope>NUCLEOTIDE SEQUENCE [LARGE SCALE GENOMIC DNA]</scope>
    <source>
        <strain evidence="2">cv. Punajuju</strain>
    </source>
</reference>
<evidence type="ECO:0000313" key="1">
    <source>
        <dbReference type="EMBL" id="KAI3789162.1"/>
    </source>
</evidence>
<organism evidence="1 2">
    <name type="scientific">Cichorium intybus</name>
    <name type="common">Chicory</name>
    <dbReference type="NCBI Taxonomy" id="13427"/>
    <lineage>
        <taxon>Eukaryota</taxon>
        <taxon>Viridiplantae</taxon>
        <taxon>Streptophyta</taxon>
        <taxon>Embryophyta</taxon>
        <taxon>Tracheophyta</taxon>
        <taxon>Spermatophyta</taxon>
        <taxon>Magnoliopsida</taxon>
        <taxon>eudicotyledons</taxon>
        <taxon>Gunneridae</taxon>
        <taxon>Pentapetalae</taxon>
        <taxon>asterids</taxon>
        <taxon>campanulids</taxon>
        <taxon>Asterales</taxon>
        <taxon>Asteraceae</taxon>
        <taxon>Cichorioideae</taxon>
        <taxon>Cichorieae</taxon>
        <taxon>Cichoriinae</taxon>
        <taxon>Cichorium</taxon>
    </lineage>
</organism>
<evidence type="ECO:0000313" key="2">
    <source>
        <dbReference type="Proteomes" id="UP001055811"/>
    </source>
</evidence>